<comment type="caution">
    <text evidence="1">The sequence shown here is derived from an EMBL/GenBank/DDBJ whole genome shotgun (WGS) entry which is preliminary data.</text>
</comment>
<evidence type="ECO:0000313" key="1">
    <source>
        <dbReference type="EMBL" id="GBP29897.1"/>
    </source>
</evidence>
<dbReference type="AlphaFoldDB" id="A0A4C1UV53"/>
<gene>
    <name evidence="1" type="ORF">EVAR_18377_1</name>
</gene>
<organism evidence="1 2">
    <name type="scientific">Eumeta variegata</name>
    <name type="common">Bagworm moth</name>
    <name type="synonym">Eumeta japonica</name>
    <dbReference type="NCBI Taxonomy" id="151549"/>
    <lineage>
        <taxon>Eukaryota</taxon>
        <taxon>Metazoa</taxon>
        <taxon>Ecdysozoa</taxon>
        <taxon>Arthropoda</taxon>
        <taxon>Hexapoda</taxon>
        <taxon>Insecta</taxon>
        <taxon>Pterygota</taxon>
        <taxon>Neoptera</taxon>
        <taxon>Endopterygota</taxon>
        <taxon>Lepidoptera</taxon>
        <taxon>Glossata</taxon>
        <taxon>Ditrysia</taxon>
        <taxon>Tineoidea</taxon>
        <taxon>Psychidae</taxon>
        <taxon>Oiketicinae</taxon>
        <taxon>Eumeta</taxon>
    </lineage>
</organism>
<proteinExistence type="predicted"/>
<keyword evidence="2" id="KW-1185">Reference proteome</keyword>
<sequence>MSGPATTDADFNPSRHRRVFAAIALDHRLVPRHQKRPPDREPVGSGLFLRGFVRNTADSRELTYADWLSNHRRPPIERPE</sequence>
<protein>
    <submittedName>
        <fullName evidence="1">Uncharacterized protein</fullName>
    </submittedName>
</protein>
<name>A0A4C1UV53_EUMVA</name>
<evidence type="ECO:0000313" key="2">
    <source>
        <dbReference type="Proteomes" id="UP000299102"/>
    </source>
</evidence>
<dbReference type="EMBL" id="BGZK01000226">
    <property type="protein sequence ID" value="GBP29897.1"/>
    <property type="molecule type" value="Genomic_DNA"/>
</dbReference>
<reference evidence="1 2" key="1">
    <citation type="journal article" date="2019" name="Commun. Biol.">
        <title>The bagworm genome reveals a unique fibroin gene that provides high tensile strength.</title>
        <authorList>
            <person name="Kono N."/>
            <person name="Nakamura H."/>
            <person name="Ohtoshi R."/>
            <person name="Tomita M."/>
            <person name="Numata K."/>
            <person name="Arakawa K."/>
        </authorList>
    </citation>
    <scope>NUCLEOTIDE SEQUENCE [LARGE SCALE GENOMIC DNA]</scope>
</reference>
<dbReference type="Proteomes" id="UP000299102">
    <property type="component" value="Unassembled WGS sequence"/>
</dbReference>
<accession>A0A4C1UV53</accession>